<dbReference type="PROSITE" id="PS00149">
    <property type="entry name" value="SULFATASE_2"/>
    <property type="match status" value="1"/>
</dbReference>
<reference evidence="6 7" key="1">
    <citation type="submission" date="2018-05" db="EMBL/GenBank/DDBJ databases">
        <title>Rhodohalobacter halophilus gen. nov., sp. nov., a moderately halophilic member of the family Balneolaceae.</title>
        <authorList>
            <person name="Liu Z.-W."/>
        </authorList>
    </citation>
    <scope>NUCLEOTIDE SEQUENCE [LARGE SCALE GENOMIC DNA]</scope>
    <source>
        <strain evidence="6 7">8A47</strain>
    </source>
</reference>
<proteinExistence type="inferred from homology"/>
<dbReference type="PANTHER" id="PTHR42693">
    <property type="entry name" value="ARYLSULFATASE FAMILY MEMBER"/>
    <property type="match status" value="1"/>
</dbReference>
<protein>
    <submittedName>
        <fullName evidence="6">Sulfatase</fullName>
    </submittedName>
</protein>
<accession>A0A316TLP1</accession>
<evidence type="ECO:0000256" key="2">
    <source>
        <dbReference type="ARBA" id="ARBA00022723"/>
    </source>
</evidence>
<dbReference type="PANTHER" id="PTHR42693:SF33">
    <property type="entry name" value="ARYLSULFATASE"/>
    <property type="match status" value="1"/>
</dbReference>
<dbReference type="GO" id="GO:0046872">
    <property type="term" value="F:metal ion binding"/>
    <property type="evidence" value="ECO:0007669"/>
    <property type="project" value="UniProtKB-KW"/>
</dbReference>
<evidence type="ECO:0000256" key="1">
    <source>
        <dbReference type="ARBA" id="ARBA00008779"/>
    </source>
</evidence>
<dbReference type="EMBL" id="QGGB01000009">
    <property type="protein sequence ID" value="PWN05503.1"/>
    <property type="molecule type" value="Genomic_DNA"/>
</dbReference>
<organism evidence="6 7">
    <name type="scientific">Rhodohalobacter mucosus</name>
    <dbReference type="NCBI Taxonomy" id="2079485"/>
    <lineage>
        <taxon>Bacteria</taxon>
        <taxon>Pseudomonadati</taxon>
        <taxon>Balneolota</taxon>
        <taxon>Balneolia</taxon>
        <taxon>Balneolales</taxon>
        <taxon>Balneolaceae</taxon>
        <taxon>Rhodohalobacter</taxon>
    </lineage>
</organism>
<evidence type="ECO:0000313" key="6">
    <source>
        <dbReference type="EMBL" id="PWN05503.1"/>
    </source>
</evidence>
<gene>
    <name evidence="6" type="ORF">DDZ15_12915</name>
</gene>
<dbReference type="CDD" id="cd16025">
    <property type="entry name" value="PAS_like"/>
    <property type="match status" value="1"/>
</dbReference>
<dbReference type="Gene3D" id="3.30.1120.10">
    <property type="match status" value="1"/>
</dbReference>
<comment type="caution">
    <text evidence="6">The sequence shown here is derived from an EMBL/GenBank/DDBJ whole genome shotgun (WGS) entry which is preliminary data.</text>
</comment>
<keyword evidence="7" id="KW-1185">Reference proteome</keyword>
<dbReference type="SUPFAM" id="SSF53649">
    <property type="entry name" value="Alkaline phosphatase-like"/>
    <property type="match status" value="1"/>
</dbReference>
<dbReference type="GO" id="GO:0004065">
    <property type="term" value="F:arylsulfatase activity"/>
    <property type="evidence" value="ECO:0007669"/>
    <property type="project" value="TreeGrafter"/>
</dbReference>
<dbReference type="Gene3D" id="3.40.720.10">
    <property type="entry name" value="Alkaline Phosphatase, subunit A"/>
    <property type="match status" value="1"/>
</dbReference>
<dbReference type="InterPro" id="IPR050738">
    <property type="entry name" value="Sulfatase"/>
</dbReference>
<name>A0A316TLP1_9BACT</name>
<feature type="domain" description="Sulfatase N-terminal" evidence="5">
    <location>
        <begin position="34"/>
        <end position="433"/>
    </location>
</feature>
<keyword evidence="4" id="KW-0106">Calcium</keyword>
<dbReference type="InterPro" id="IPR017850">
    <property type="entry name" value="Alkaline_phosphatase_core_sf"/>
</dbReference>
<dbReference type="Proteomes" id="UP000245533">
    <property type="component" value="Unassembled WGS sequence"/>
</dbReference>
<keyword evidence="2" id="KW-0479">Metal-binding</keyword>
<dbReference type="OrthoDB" id="9764377at2"/>
<dbReference type="InterPro" id="IPR000917">
    <property type="entry name" value="Sulfatase_N"/>
</dbReference>
<dbReference type="Pfam" id="PF00884">
    <property type="entry name" value="Sulfatase"/>
    <property type="match status" value="1"/>
</dbReference>
<comment type="similarity">
    <text evidence="1">Belongs to the sulfatase family.</text>
</comment>
<evidence type="ECO:0000259" key="5">
    <source>
        <dbReference type="Pfam" id="PF00884"/>
    </source>
</evidence>
<dbReference type="AlphaFoldDB" id="A0A316TLP1"/>
<keyword evidence="3" id="KW-0378">Hydrolase</keyword>
<sequence>MTYTHQFFATFTLLLFLVSGCNRMQKADNTPSQPNILLIVADDFGYTDLSAFGGDIDTPNLDALIENGITFSGFHTAPFCAVTRAMLLSGNDNHIAGMGSQDLRTGVFGYEGHLSDRIVPVPQLLKDAGYSTGMAGKWHLGKRPADDPSRKGFGYSFILQDGGGNHYSDRGIFPTVPVSVYTENGDSAGWPEGAYSTDLYTDKLISYINEAAERNRPFFSFAAYTTPHWPLQVDPEYWKKYEGQYDDGYEALRLKRFNRMKELGFLPEDEELPELHPRVEPWDSLTAEEQRAEARKMELYAGMVDNMDHNIGRLIDHLKEIGEYDNTLILFLSDNGAAAEDFYHHTYFGPFLKEHYTEEYSMMGMEESFISYGPQWAEAGASPFKYFKGYTTQGGMNTPLVISGPGVGQKGEVVHAFTTLMDLAPTFYEYAGVEYPESYGGREVYPLRGASLMPLLSGERESVHTDDYVFPLEHRGFVQIRKGNWKLVNIERPFDEANFELYDLSNDRGEQNDVKDLHPDVYRDLLNEWYAYRDEVQVRIPTPEPGEGL</sequence>
<dbReference type="RefSeq" id="WP_109647532.1">
    <property type="nucleotide sequence ID" value="NZ_QGGB01000009.1"/>
</dbReference>
<evidence type="ECO:0000256" key="3">
    <source>
        <dbReference type="ARBA" id="ARBA00022801"/>
    </source>
</evidence>
<dbReference type="InterPro" id="IPR024607">
    <property type="entry name" value="Sulfatase_CS"/>
</dbReference>
<evidence type="ECO:0000313" key="7">
    <source>
        <dbReference type="Proteomes" id="UP000245533"/>
    </source>
</evidence>
<evidence type="ECO:0000256" key="4">
    <source>
        <dbReference type="ARBA" id="ARBA00022837"/>
    </source>
</evidence>